<dbReference type="PANTHER" id="PTHR42696:SF2">
    <property type="entry name" value="ASPARTATE AMMONIA-LYASE"/>
    <property type="match status" value="1"/>
</dbReference>
<dbReference type="PROSITE" id="PS00163">
    <property type="entry name" value="FUMARATE_LYASES"/>
    <property type="match status" value="1"/>
</dbReference>
<keyword evidence="3" id="KW-1185">Reference proteome</keyword>
<name>A0ABY5HKA1_9GAMM</name>
<evidence type="ECO:0000313" key="2">
    <source>
        <dbReference type="EMBL" id="UTW11687.1"/>
    </source>
</evidence>
<dbReference type="InterPro" id="IPR000362">
    <property type="entry name" value="Fumarate_lyase_fam"/>
</dbReference>
<evidence type="ECO:0000259" key="1">
    <source>
        <dbReference type="Pfam" id="PF00206"/>
    </source>
</evidence>
<gene>
    <name evidence="2" type="ORF">KDW95_20935</name>
</gene>
<organism evidence="2 3">
    <name type="scientific">Marinobacterium rhizophilum</name>
    <dbReference type="NCBI Taxonomy" id="420402"/>
    <lineage>
        <taxon>Bacteria</taxon>
        <taxon>Pseudomonadati</taxon>
        <taxon>Pseudomonadota</taxon>
        <taxon>Gammaproteobacteria</taxon>
        <taxon>Oceanospirillales</taxon>
        <taxon>Oceanospirillaceae</taxon>
        <taxon>Marinobacterium</taxon>
    </lineage>
</organism>
<dbReference type="PRINTS" id="PR00149">
    <property type="entry name" value="FUMRATELYASE"/>
</dbReference>
<accession>A0ABY5HKA1</accession>
<dbReference type="InterPro" id="IPR024083">
    <property type="entry name" value="Fumarase/histidase_N"/>
</dbReference>
<dbReference type="Pfam" id="PF00206">
    <property type="entry name" value="Lyase_1"/>
    <property type="match status" value="1"/>
</dbReference>
<evidence type="ECO:0000313" key="3">
    <source>
        <dbReference type="Proteomes" id="UP001058461"/>
    </source>
</evidence>
<dbReference type="InterPro" id="IPR008948">
    <property type="entry name" value="L-Aspartase-like"/>
</dbReference>
<dbReference type="EMBL" id="CP073347">
    <property type="protein sequence ID" value="UTW11687.1"/>
    <property type="molecule type" value="Genomic_DNA"/>
</dbReference>
<dbReference type="Proteomes" id="UP001058461">
    <property type="component" value="Chromosome"/>
</dbReference>
<dbReference type="PANTHER" id="PTHR42696">
    <property type="entry name" value="ASPARTATE AMMONIA-LYASE"/>
    <property type="match status" value="1"/>
</dbReference>
<feature type="domain" description="Fumarate lyase N-terminal" evidence="1">
    <location>
        <begin position="14"/>
        <end position="348"/>
    </location>
</feature>
<dbReference type="InterPro" id="IPR022761">
    <property type="entry name" value="Fumarate_lyase_N"/>
</dbReference>
<dbReference type="Gene3D" id="1.10.275.10">
    <property type="entry name" value="Fumarase/aspartase (N-terminal domain)"/>
    <property type="match status" value="1"/>
</dbReference>
<dbReference type="InterPro" id="IPR020557">
    <property type="entry name" value="Fumarate_lyase_CS"/>
</dbReference>
<proteinExistence type="predicted"/>
<dbReference type="Gene3D" id="1.20.200.10">
    <property type="entry name" value="Fumarase/aspartase (Central domain)"/>
    <property type="match status" value="1"/>
</dbReference>
<dbReference type="SUPFAM" id="SSF48557">
    <property type="entry name" value="L-aspartase-like"/>
    <property type="match status" value="1"/>
</dbReference>
<dbReference type="InterPro" id="IPR051546">
    <property type="entry name" value="Aspartate_Ammonia-Lyase"/>
</dbReference>
<protein>
    <recommendedName>
        <fullName evidence="1">Fumarate lyase N-terminal domain-containing protein</fullName>
    </recommendedName>
</protein>
<reference evidence="2" key="1">
    <citation type="submission" date="2021-04" db="EMBL/GenBank/DDBJ databases">
        <title>Oceanospirillales bacteria with DddD are important DMSP degraders in coastal seawater.</title>
        <authorList>
            <person name="Liu J."/>
        </authorList>
    </citation>
    <scope>NUCLEOTIDE SEQUENCE</scope>
    <source>
        <strain evidence="2">D13-1</strain>
    </source>
</reference>
<sequence>MTRYDVRIEHDLIGELEVPAGALFGVQTQRAIKLYPLNGEKPLSAYPELLRGLLRVKRVAAHTNMLTGELDRELGQAIIDAVDQLLEQSPPEYFPVHAFHGGGGISSNMNVNEVIANLANRDAFGKPLGTYSPIHPNDHVNLNNSTSDALSTACHLAVISTWSSLEAALGELIETLDAQALRLQQVLKISRTCLQDAVEISFADMLGGYSSLVKRNRRRLTTDVDALHAVNLGGNIIGRRGDCADAFFERCIAEMNRQMASERFEHTDNLFDSSQNHDKLVRVSAGIDQLSRALLKIAKDFRLMASGPQTGFGEISLPAVQPGSSAMPGKVNPTIAEYLVQCCMQVCGHCYSVQMTQDHGELDYTPWQSIVINNLLDGMTCLESGIRAFSRHCLEGIEPNLERNAANVNSLIPTVMRLKKARGYSYASRIYKETGGELELIRQHLDE</sequence>
<dbReference type="RefSeq" id="WP_255853724.1">
    <property type="nucleotide sequence ID" value="NZ_CP073347.1"/>
</dbReference>